<feature type="region of interest" description="Disordered" evidence="1">
    <location>
        <begin position="1"/>
        <end position="56"/>
    </location>
</feature>
<feature type="region of interest" description="Disordered" evidence="1">
    <location>
        <begin position="145"/>
        <end position="179"/>
    </location>
</feature>
<feature type="compositionally biased region" description="Basic and acidic residues" evidence="1">
    <location>
        <begin position="169"/>
        <end position="179"/>
    </location>
</feature>
<evidence type="ECO:0000256" key="1">
    <source>
        <dbReference type="SAM" id="MobiDB-lite"/>
    </source>
</evidence>
<dbReference type="AlphaFoldDB" id="A0A9N8HXN2"/>
<organism evidence="2 3">
    <name type="scientific">Seminavis robusta</name>
    <dbReference type="NCBI Taxonomy" id="568900"/>
    <lineage>
        <taxon>Eukaryota</taxon>
        <taxon>Sar</taxon>
        <taxon>Stramenopiles</taxon>
        <taxon>Ochrophyta</taxon>
        <taxon>Bacillariophyta</taxon>
        <taxon>Bacillariophyceae</taxon>
        <taxon>Bacillariophycidae</taxon>
        <taxon>Naviculales</taxon>
        <taxon>Naviculaceae</taxon>
        <taxon>Seminavis</taxon>
    </lineage>
</organism>
<protein>
    <submittedName>
        <fullName evidence="2">Uncharacterized protein</fullName>
    </submittedName>
</protein>
<accession>A0A9N8HXN2</accession>
<dbReference type="OrthoDB" id="53491at2759"/>
<dbReference type="EMBL" id="CAICTM010002254">
    <property type="protein sequence ID" value="CAB9528565.1"/>
    <property type="molecule type" value="Genomic_DNA"/>
</dbReference>
<evidence type="ECO:0000313" key="3">
    <source>
        <dbReference type="Proteomes" id="UP001153069"/>
    </source>
</evidence>
<dbReference type="SUPFAM" id="SSF48371">
    <property type="entry name" value="ARM repeat"/>
    <property type="match status" value="1"/>
</dbReference>
<feature type="compositionally biased region" description="Polar residues" evidence="1">
    <location>
        <begin position="145"/>
        <end position="163"/>
    </location>
</feature>
<dbReference type="InterPro" id="IPR011989">
    <property type="entry name" value="ARM-like"/>
</dbReference>
<evidence type="ECO:0000313" key="2">
    <source>
        <dbReference type="EMBL" id="CAB9528565.1"/>
    </source>
</evidence>
<reference evidence="2" key="1">
    <citation type="submission" date="2020-06" db="EMBL/GenBank/DDBJ databases">
        <authorList>
            <consortium name="Plant Systems Biology data submission"/>
        </authorList>
    </citation>
    <scope>NUCLEOTIDE SEQUENCE</scope>
    <source>
        <strain evidence="2">D6</strain>
    </source>
</reference>
<comment type="caution">
    <text evidence="2">The sequence shown here is derived from an EMBL/GenBank/DDBJ whole genome shotgun (WGS) entry which is preliminary data.</text>
</comment>
<name>A0A9N8HXN2_9STRA</name>
<dbReference type="Proteomes" id="UP001153069">
    <property type="component" value="Unassembled WGS sequence"/>
</dbReference>
<proteinExistence type="predicted"/>
<keyword evidence="3" id="KW-1185">Reference proteome</keyword>
<sequence length="700" mass="77938">MANFLKRRDGRPRWSKRGATGSKENRLPTRAMIQLLRRRENPASAAADDSDSNSDMSTFDATRDYYHNNNKSAAADNDDDKLYPILHPTADGTGLEVNFTTTPPPPPVTTATGTIIGASASGAATPARPRSANIVFNKAPHRTLSPLTLESSPTASTLTSGHVQEQEQEEQRQDEVATKDDTAAVVPDTNDNNVPTVVLSTFSATSGLENPSHLPPLPSNISSKDTTIPTTTPMSKACKNVKGKFKQLSNNKKQSTTTTQETVSSLWQEIWQRCVTDCYCITNSNNSTRSSTSTVLLDDDDDNAENSDYFQFLPFAGCMEEEDLADVVPKICETITTGLPKAKSKALMQLARLCDRDHQHNRIPLVCRQESWNVVTVLCQYVLQDPTTTWKDYRQALLILSNLTLPMENKAVLLLGPLREVLLRALYHGLRVGHVVDTDKTTATTMTPLQTQQQLEIHLVCAILFNLSFLQDGREVLLNYNITGSAKGSRSASPLHQKTSLLQTLERMMQHFLPYTTKKKNRQANADSVERQAIRWTFGMMRNLCQDKDMARTIGQTQIPKMALELLQSAATCDKAAYKWKSQSLEDLALGMLIELALRENEQEAQFRAQLGTIKGQPAQKQEHELLVPSLYAISCRDYLEPLLQVSGIHGVRAQAIVKRFDRKEQDVIIVPVDRKEQDSIIAVDHQPHNRKHMSSIASF</sequence>
<gene>
    <name evidence="2" type="ORF">SEMRO_2256_G321050.1</name>
</gene>
<dbReference type="InterPro" id="IPR016024">
    <property type="entry name" value="ARM-type_fold"/>
</dbReference>
<dbReference type="Gene3D" id="1.25.10.10">
    <property type="entry name" value="Leucine-rich Repeat Variant"/>
    <property type="match status" value="1"/>
</dbReference>